<evidence type="ECO:0000313" key="5">
    <source>
        <dbReference type="EMBL" id="RAG82510.1"/>
    </source>
</evidence>
<dbReference type="EMBL" id="QKYN01000112">
    <property type="protein sequence ID" value="RAG82510.1"/>
    <property type="molecule type" value="Genomic_DNA"/>
</dbReference>
<feature type="domain" description="HTH arsR-type" evidence="4">
    <location>
        <begin position="250"/>
        <end position="324"/>
    </location>
</feature>
<keyword evidence="1" id="KW-0805">Transcription regulation</keyword>
<dbReference type="InterPro" id="IPR011991">
    <property type="entry name" value="ArsR-like_HTH"/>
</dbReference>
<proteinExistence type="predicted"/>
<accession>A0A2X0K5F9</accession>
<dbReference type="GO" id="GO:0003677">
    <property type="term" value="F:DNA binding"/>
    <property type="evidence" value="ECO:0007669"/>
    <property type="project" value="UniProtKB-KW"/>
</dbReference>
<dbReference type="Pfam" id="PF12840">
    <property type="entry name" value="HTH_20"/>
    <property type="match status" value="1"/>
</dbReference>
<dbReference type="InterPro" id="IPR036390">
    <property type="entry name" value="WH_DNA-bd_sf"/>
</dbReference>
<keyword evidence="3" id="KW-0804">Transcription</keyword>
<keyword evidence="2" id="KW-0238">DNA-binding</keyword>
<dbReference type="Gene3D" id="1.10.10.10">
    <property type="entry name" value="Winged helix-like DNA-binding domain superfamily/Winged helix DNA-binding domain"/>
    <property type="match status" value="1"/>
</dbReference>
<protein>
    <submittedName>
        <fullName evidence="5">ArsR family transcriptional regulator</fullName>
    </submittedName>
</protein>
<dbReference type="GO" id="GO:0003700">
    <property type="term" value="F:DNA-binding transcription factor activity"/>
    <property type="evidence" value="ECO:0007669"/>
    <property type="project" value="InterPro"/>
</dbReference>
<dbReference type="SUPFAM" id="SSF46785">
    <property type="entry name" value="Winged helix' DNA-binding domain"/>
    <property type="match status" value="1"/>
</dbReference>
<evidence type="ECO:0000256" key="3">
    <source>
        <dbReference type="ARBA" id="ARBA00023163"/>
    </source>
</evidence>
<dbReference type="InterPro" id="IPR001845">
    <property type="entry name" value="HTH_ArsR_DNA-bd_dom"/>
</dbReference>
<dbReference type="AlphaFoldDB" id="A0A2X0K5F9"/>
<organism evidence="5 6">
    <name type="scientific">Streptacidiphilus pinicola</name>
    <dbReference type="NCBI Taxonomy" id="2219663"/>
    <lineage>
        <taxon>Bacteria</taxon>
        <taxon>Bacillati</taxon>
        <taxon>Actinomycetota</taxon>
        <taxon>Actinomycetes</taxon>
        <taxon>Kitasatosporales</taxon>
        <taxon>Streptomycetaceae</taxon>
        <taxon>Streptacidiphilus</taxon>
    </lineage>
</organism>
<dbReference type="PRINTS" id="PR00778">
    <property type="entry name" value="HTHARSR"/>
</dbReference>
<dbReference type="PANTHER" id="PTHR43132:SF8">
    <property type="entry name" value="HTH-TYPE TRANSCRIPTIONAL REGULATOR KMTR"/>
    <property type="match status" value="1"/>
</dbReference>
<dbReference type="InterPro" id="IPR036388">
    <property type="entry name" value="WH-like_DNA-bd_sf"/>
</dbReference>
<dbReference type="OrthoDB" id="4745720at2"/>
<dbReference type="CDD" id="cd00090">
    <property type="entry name" value="HTH_ARSR"/>
    <property type="match status" value="1"/>
</dbReference>
<dbReference type="InterPro" id="IPR051011">
    <property type="entry name" value="Metal_resp_trans_reg"/>
</dbReference>
<name>A0A2X0K5F9_9ACTN</name>
<comment type="caution">
    <text evidence="5">The sequence shown here is derived from an EMBL/GenBank/DDBJ whole genome shotgun (WGS) entry which is preliminary data.</text>
</comment>
<dbReference type="Proteomes" id="UP000248889">
    <property type="component" value="Unassembled WGS sequence"/>
</dbReference>
<dbReference type="PANTHER" id="PTHR43132">
    <property type="entry name" value="ARSENICAL RESISTANCE OPERON REPRESSOR ARSR-RELATED"/>
    <property type="match status" value="1"/>
</dbReference>
<gene>
    <name evidence="5" type="ORF">DN069_27025</name>
</gene>
<keyword evidence="6" id="KW-1185">Reference proteome</keyword>
<evidence type="ECO:0000256" key="1">
    <source>
        <dbReference type="ARBA" id="ARBA00023015"/>
    </source>
</evidence>
<evidence type="ECO:0000313" key="6">
    <source>
        <dbReference type="Proteomes" id="UP000248889"/>
    </source>
</evidence>
<reference evidence="5 6" key="1">
    <citation type="submission" date="2018-06" db="EMBL/GenBank/DDBJ databases">
        <title>Streptacidiphilus pinicola sp. nov., isolated from pine grove soil.</title>
        <authorList>
            <person name="Roh S.G."/>
            <person name="Park S."/>
            <person name="Kim M.-K."/>
            <person name="Yun B.-R."/>
            <person name="Park J."/>
            <person name="Kim M.J."/>
            <person name="Kim Y.S."/>
            <person name="Kim S.B."/>
        </authorList>
    </citation>
    <scope>NUCLEOTIDE SEQUENCE [LARGE SCALE GENOMIC DNA]</scope>
    <source>
        <strain evidence="5 6">MMS16-CNU450</strain>
    </source>
</reference>
<dbReference type="SMART" id="SM00418">
    <property type="entry name" value="HTH_ARSR"/>
    <property type="match status" value="1"/>
</dbReference>
<evidence type="ECO:0000259" key="4">
    <source>
        <dbReference type="SMART" id="SM00418"/>
    </source>
</evidence>
<sequence length="324" mass="34501">MAMLRMRFTPEDLLRVRFAPAPSPLVEGMLALTLVRAGSPDQALARWRHRFAGELPSAVGGLLELLRPDDGLGPLFLDPPLPDGEDALAHVLGTPRALVDEDLRYTWRGLAQLPPRAVALAAGEARAWRELQLSLDALLRRVLPPWWPRIQAGFAADVAWRAQVLISQGLQAMLAGLVPGADWEDGTVLRLPRPGGDAHLTLSGRGLTLMPSLLWRGTPLRAPHPDGSLLLVYPALTPLPLVPPPEAGADPLAALLGPTRAQVLQLLARPQTTGGLARHLGISAATASDHAKTLRAAGLVATARDGKYARHTCTTLGARLLAGS</sequence>
<evidence type="ECO:0000256" key="2">
    <source>
        <dbReference type="ARBA" id="ARBA00023125"/>
    </source>
</evidence>